<name>A0A926JUW6_9FLAO</name>
<dbReference type="Proteomes" id="UP000653730">
    <property type="component" value="Unassembled WGS sequence"/>
</dbReference>
<organism evidence="1 2">
    <name type="scientific">Sinomicrobium weinanense</name>
    <dbReference type="NCBI Taxonomy" id="2842200"/>
    <lineage>
        <taxon>Bacteria</taxon>
        <taxon>Pseudomonadati</taxon>
        <taxon>Bacteroidota</taxon>
        <taxon>Flavobacteriia</taxon>
        <taxon>Flavobacteriales</taxon>
        <taxon>Flavobacteriaceae</taxon>
        <taxon>Sinomicrobium</taxon>
    </lineage>
</organism>
<comment type="caution">
    <text evidence="1">The sequence shown here is derived from an EMBL/GenBank/DDBJ whole genome shotgun (WGS) entry which is preliminary data.</text>
</comment>
<protein>
    <submittedName>
        <fullName evidence="1">Uncharacterized protein</fullName>
    </submittedName>
</protein>
<evidence type="ECO:0000313" key="1">
    <source>
        <dbReference type="EMBL" id="MBC9797806.1"/>
    </source>
</evidence>
<reference evidence="1 2" key="1">
    <citation type="submission" date="2020-09" db="EMBL/GenBank/DDBJ databases">
        <title>Sinomicrobium weinanense sp. nov., a halophilic bacteria isolated from saline-alkali soil.</title>
        <authorList>
            <person name="Wu P."/>
            <person name="Ren H."/>
            <person name="Mei Y."/>
            <person name="Liang Y."/>
            <person name="Chen Z."/>
        </authorList>
    </citation>
    <scope>NUCLEOTIDE SEQUENCE [LARGE SCALE GENOMIC DNA]</scope>
    <source>
        <strain evidence="1 2">FJxs</strain>
    </source>
</reference>
<dbReference type="EMBL" id="JACVDC010000074">
    <property type="protein sequence ID" value="MBC9797806.1"/>
    <property type="molecule type" value="Genomic_DNA"/>
</dbReference>
<gene>
    <name evidence="1" type="ORF">IBL28_17680</name>
</gene>
<accession>A0A926JUW6</accession>
<keyword evidence="2" id="KW-1185">Reference proteome</keyword>
<sequence>MKVISKRTAFLFSTIFFLTISFQEKENKIEQEILTKALTDIDYASLLTG</sequence>
<dbReference type="RefSeq" id="WP_216335031.1">
    <property type="nucleotide sequence ID" value="NZ_JACVDC010000074.1"/>
</dbReference>
<evidence type="ECO:0000313" key="2">
    <source>
        <dbReference type="Proteomes" id="UP000653730"/>
    </source>
</evidence>
<dbReference type="AlphaFoldDB" id="A0A926JUW6"/>
<proteinExistence type="predicted"/>